<keyword evidence="1" id="KW-0812">Transmembrane</keyword>
<keyword evidence="1" id="KW-0472">Membrane</keyword>
<proteinExistence type="predicted"/>
<reference evidence="3" key="1">
    <citation type="submission" date="2016-10" db="EMBL/GenBank/DDBJ databases">
        <authorList>
            <person name="Varghese N."/>
            <person name="Submissions S."/>
        </authorList>
    </citation>
    <scope>NUCLEOTIDE SEQUENCE [LARGE SCALE GENOMIC DNA]</scope>
    <source>
        <strain evidence="3">DSM 45962</strain>
    </source>
</reference>
<dbReference type="EMBL" id="FOMD01000002">
    <property type="protein sequence ID" value="SFC99349.1"/>
    <property type="molecule type" value="Genomic_DNA"/>
</dbReference>
<sequence length="73" mass="7138">MGADVHEVLRQGRWLLVLGLLTGLAVALGVGLLLGSTGGDLVLTAVAGLLAGNSGGLVAAVVLLRGALRPAGR</sequence>
<gene>
    <name evidence="2" type="ORF">SAMN05661030_2208</name>
</gene>
<evidence type="ECO:0000313" key="3">
    <source>
        <dbReference type="Proteomes" id="UP000199022"/>
    </source>
</evidence>
<organism evidence="2 3">
    <name type="scientific">Klenkia taihuensis</name>
    <dbReference type="NCBI Taxonomy" id="1225127"/>
    <lineage>
        <taxon>Bacteria</taxon>
        <taxon>Bacillati</taxon>
        <taxon>Actinomycetota</taxon>
        <taxon>Actinomycetes</taxon>
        <taxon>Geodermatophilales</taxon>
        <taxon>Geodermatophilaceae</taxon>
        <taxon>Klenkia</taxon>
    </lineage>
</organism>
<protein>
    <submittedName>
        <fullName evidence="2">Uncharacterized protein</fullName>
    </submittedName>
</protein>
<evidence type="ECO:0000313" key="2">
    <source>
        <dbReference type="EMBL" id="SFC99349.1"/>
    </source>
</evidence>
<name>A0A1I1NNY2_9ACTN</name>
<dbReference type="Proteomes" id="UP000199022">
    <property type="component" value="Unassembled WGS sequence"/>
</dbReference>
<feature type="transmembrane region" description="Helical" evidence="1">
    <location>
        <begin position="41"/>
        <end position="64"/>
    </location>
</feature>
<keyword evidence="1" id="KW-1133">Transmembrane helix</keyword>
<accession>A0A1I1NNY2</accession>
<keyword evidence="3" id="KW-1185">Reference proteome</keyword>
<dbReference type="AlphaFoldDB" id="A0A1I1NNY2"/>
<dbReference type="RefSeq" id="WP_091557886.1">
    <property type="nucleotide sequence ID" value="NZ_BNAC01000004.1"/>
</dbReference>
<evidence type="ECO:0000256" key="1">
    <source>
        <dbReference type="SAM" id="Phobius"/>
    </source>
</evidence>
<feature type="transmembrane region" description="Helical" evidence="1">
    <location>
        <begin position="12"/>
        <end position="35"/>
    </location>
</feature>